<protein>
    <submittedName>
        <fullName evidence="1">Pectinesterase</fullName>
    </submittedName>
</protein>
<dbReference type="EMBL" id="LXQA010729358">
    <property type="protein sequence ID" value="MCI68035.1"/>
    <property type="molecule type" value="Genomic_DNA"/>
</dbReference>
<evidence type="ECO:0000313" key="2">
    <source>
        <dbReference type="Proteomes" id="UP000265520"/>
    </source>
</evidence>
<comment type="caution">
    <text evidence="1">The sequence shown here is derived from an EMBL/GenBank/DDBJ whole genome shotgun (WGS) entry which is preliminary data.</text>
</comment>
<feature type="non-terminal residue" evidence="1">
    <location>
        <position position="1"/>
    </location>
</feature>
<keyword evidence="2" id="KW-1185">Reference proteome</keyword>
<proteinExistence type="predicted"/>
<organism evidence="1 2">
    <name type="scientific">Trifolium medium</name>
    <dbReference type="NCBI Taxonomy" id="97028"/>
    <lineage>
        <taxon>Eukaryota</taxon>
        <taxon>Viridiplantae</taxon>
        <taxon>Streptophyta</taxon>
        <taxon>Embryophyta</taxon>
        <taxon>Tracheophyta</taxon>
        <taxon>Spermatophyta</taxon>
        <taxon>Magnoliopsida</taxon>
        <taxon>eudicotyledons</taxon>
        <taxon>Gunneridae</taxon>
        <taxon>Pentapetalae</taxon>
        <taxon>rosids</taxon>
        <taxon>fabids</taxon>
        <taxon>Fabales</taxon>
        <taxon>Fabaceae</taxon>
        <taxon>Papilionoideae</taxon>
        <taxon>50 kb inversion clade</taxon>
        <taxon>NPAAA clade</taxon>
        <taxon>Hologalegina</taxon>
        <taxon>IRL clade</taxon>
        <taxon>Trifolieae</taxon>
        <taxon>Trifolium</taxon>
    </lineage>
</organism>
<dbReference type="AlphaFoldDB" id="A0A392U8E9"/>
<sequence>AIVWSESSSDNIASATFKAEAPDFIAFGISFKV</sequence>
<dbReference type="Proteomes" id="UP000265520">
    <property type="component" value="Unassembled WGS sequence"/>
</dbReference>
<name>A0A392U8E9_9FABA</name>
<reference evidence="1 2" key="1">
    <citation type="journal article" date="2018" name="Front. Plant Sci.">
        <title>Red Clover (Trifolium pratense) and Zigzag Clover (T. medium) - A Picture of Genomic Similarities and Differences.</title>
        <authorList>
            <person name="Dluhosova J."/>
            <person name="Istvanek J."/>
            <person name="Nedelnik J."/>
            <person name="Repkova J."/>
        </authorList>
    </citation>
    <scope>NUCLEOTIDE SEQUENCE [LARGE SCALE GENOMIC DNA]</scope>
    <source>
        <strain evidence="2">cv. 10/8</strain>
        <tissue evidence="1">Leaf</tissue>
    </source>
</reference>
<evidence type="ECO:0000313" key="1">
    <source>
        <dbReference type="EMBL" id="MCI68035.1"/>
    </source>
</evidence>
<accession>A0A392U8E9</accession>